<keyword evidence="7" id="KW-1185">Reference proteome</keyword>
<dbReference type="SMART" id="SM00220">
    <property type="entry name" value="S_TKc"/>
    <property type="match status" value="1"/>
</dbReference>
<protein>
    <submittedName>
        <fullName evidence="6">Protein kinase</fullName>
        <ecNumber evidence="6">2.7.11.1</ecNumber>
    </submittedName>
</protein>
<evidence type="ECO:0000256" key="4">
    <source>
        <dbReference type="ARBA" id="ARBA00022840"/>
    </source>
</evidence>
<dbReference type="GeneID" id="85165516"/>
<proteinExistence type="predicted"/>
<dbReference type="Gene3D" id="1.10.510.10">
    <property type="entry name" value="Transferase(Phosphotransferase) domain 1"/>
    <property type="match status" value="1"/>
</dbReference>
<dbReference type="eggNOG" id="COG0515">
    <property type="taxonomic scope" value="Bacteria"/>
</dbReference>
<dbReference type="STRING" id="158787.BSCA_1326"/>
<reference evidence="6 7" key="1">
    <citation type="submission" date="2014-03" db="EMBL/GenBank/DDBJ databases">
        <title>Genomics of Bifidobacteria.</title>
        <authorList>
            <person name="Ventura M."/>
            <person name="Milani C."/>
            <person name="Lugli G.A."/>
        </authorList>
    </citation>
    <scope>NUCLEOTIDE SEQUENCE [LARGE SCALE GENOMIC DNA]</scope>
    <source>
        <strain evidence="6 7">LMG 21589</strain>
    </source>
</reference>
<organism evidence="6 7">
    <name type="scientific">Bifidobacterium scardovii</name>
    <dbReference type="NCBI Taxonomy" id="158787"/>
    <lineage>
        <taxon>Bacteria</taxon>
        <taxon>Bacillati</taxon>
        <taxon>Actinomycetota</taxon>
        <taxon>Actinomycetes</taxon>
        <taxon>Bifidobacteriales</taxon>
        <taxon>Bifidobacteriaceae</taxon>
        <taxon>Bifidobacterium</taxon>
    </lineage>
</organism>
<comment type="caution">
    <text evidence="6">The sequence shown here is derived from an EMBL/GenBank/DDBJ whole genome shotgun (WGS) entry which is preliminary data.</text>
</comment>
<dbReference type="Pfam" id="PF00069">
    <property type="entry name" value="Pkinase"/>
    <property type="match status" value="1"/>
</dbReference>
<dbReference type="GO" id="GO:0005524">
    <property type="term" value="F:ATP binding"/>
    <property type="evidence" value="ECO:0007669"/>
    <property type="project" value="UniProtKB-KW"/>
</dbReference>
<dbReference type="PANTHER" id="PTHR43289:SF34">
    <property type="entry name" value="SERINE_THREONINE-PROTEIN KINASE YBDM-RELATED"/>
    <property type="match status" value="1"/>
</dbReference>
<dbReference type="GO" id="GO:0004674">
    <property type="term" value="F:protein serine/threonine kinase activity"/>
    <property type="evidence" value="ECO:0007669"/>
    <property type="project" value="UniProtKB-EC"/>
</dbReference>
<dbReference type="EMBL" id="JGZO01000003">
    <property type="protein sequence ID" value="KFI95363.1"/>
    <property type="molecule type" value="Genomic_DNA"/>
</dbReference>
<evidence type="ECO:0000256" key="2">
    <source>
        <dbReference type="ARBA" id="ARBA00022741"/>
    </source>
</evidence>
<keyword evidence="2" id="KW-0547">Nucleotide-binding</keyword>
<gene>
    <name evidence="6" type="ORF">BSCA_1326</name>
</gene>
<sequence>MKQDGRLSGFDVTMMSLDRRLGSGSMGEVFEGHRHRLLDVLAGDDPTSYTVKFLSNEGSEESRQRMEREADILSRISNRHIPRLRYYGRYRAGMRSGDQLYDGRVCIIMDYVPGETLASRIREYGQYDPLPALEITVGVLEALAGAHRAGVKHRDIKPSNIIVEGGRYLSDPRQVHVIDFGVAVDGISPSLTATGSTIGSFVYMSPERCRGNSAKPSDDLYALGIVLFDMLTGTLPFPREQHAGVITAQRVEQLLHERSLRTPKPSDVRIDGSIPEELDRICLKAMNMDESQRYQNCADFMKDVLDCIQMLHRSAGTQRMAVASDTDSNGTQMINDLGTVSMDAADESVGATAIQPVADGDLSVAAWSQDDGDGDTGVTLGMDIAHLIDGLGSAVAARDLKRCRNQVDTMIDSFRSDGVADAADALFRRVERMDEPGFDPFSLVTGYDIVVLGADGPVTENQADAFAELSGLDRSVAGERLAFAPLTVHSFQHAPLGLREAVDMRVGLSRVGIDSLIQ</sequence>
<dbReference type="InterPro" id="IPR000719">
    <property type="entry name" value="Prot_kinase_dom"/>
</dbReference>
<dbReference type="InterPro" id="IPR011009">
    <property type="entry name" value="Kinase-like_dom_sf"/>
</dbReference>
<dbReference type="AlphaFoldDB" id="A0A087DIL3"/>
<accession>A0A087DIL3</accession>
<evidence type="ECO:0000259" key="5">
    <source>
        <dbReference type="PROSITE" id="PS50011"/>
    </source>
</evidence>
<dbReference type="Proteomes" id="UP000029033">
    <property type="component" value="Unassembled WGS sequence"/>
</dbReference>
<dbReference type="PROSITE" id="PS50011">
    <property type="entry name" value="PROTEIN_KINASE_DOM"/>
    <property type="match status" value="1"/>
</dbReference>
<evidence type="ECO:0000256" key="3">
    <source>
        <dbReference type="ARBA" id="ARBA00022777"/>
    </source>
</evidence>
<keyword evidence="4" id="KW-0067">ATP-binding</keyword>
<evidence type="ECO:0000313" key="6">
    <source>
        <dbReference type="EMBL" id="KFI95363.1"/>
    </source>
</evidence>
<dbReference type="InterPro" id="IPR008271">
    <property type="entry name" value="Ser/Thr_kinase_AS"/>
</dbReference>
<keyword evidence="1 6" id="KW-0808">Transferase</keyword>
<dbReference type="PROSITE" id="PS00108">
    <property type="entry name" value="PROTEIN_KINASE_ST"/>
    <property type="match status" value="1"/>
</dbReference>
<dbReference type="PANTHER" id="PTHR43289">
    <property type="entry name" value="MITOGEN-ACTIVATED PROTEIN KINASE KINASE KINASE 20-RELATED"/>
    <property type="match status" value="1"/>
</dbReference>
<dbReference type="RefSeq" id="WP_033519836.1">
    <property type="nucleotide sequence ID" value="NZ_CAUPKV010000001.1"/>
</dbReference>
<evidence type="ECO:0000313" key="7">
    <source>
        <dbReference type="Proteomes" id="UP000029033"/>
    </source>
</evidence>
<feature type="domain" description="Protein kinase" evidence="5">
    <location>
        <begin position="15"/>
        <end position="305"/>
    </location>
</feature>
<keyword evidence="3 6" id="KW-0418">Kinase</keyword>
<dbReference type="EC" id="2.7.11.1" evidence="6"/>
<dbReference type="CDD" id="cd14014">
    <property type="entry name" value="STKc_PknB_like"/>
    <property type="match status" value="1"/>
</dbReference>
<name>A0A087DIL3_9BIFI</name>
<dbReference type="SUPFAM" id="SSF56112">
    <property type="entry name" value="Protein kinase-like (PK-like)"/>
    <property type="match status" value="1"/>
</dbReference>
<evidence type="ECO:0000256" key="1">
    <source>
        <dbReference type="ARBA" id="ARBA00022679"/>
    </source>
</evidence>
<dbReference type="OrthoDB" id="9762169at2"/>